<dbReference type="EMBL" id="JAUJYO010000003">
    <property type="protein sequence ID" value="KAK1320790.1"/>
    <property type="molecule type" value="Genomic_DNA"/>
</dbReference>
<sequence length="198" mass="22541">MDEEKISTEGQYLEGKNINMWYDPWIKGKSLAQIFGRVSYDWGPPKEATVVAFITEDKWVKPHRTSEKLDMIWSNIQQIDVHRDQAFSQSSDLRCSSLKESIKLRTLNRVFRIIQSLKLDAISSAFGVQTEEKERTQAKKIAAVNKECTRSRDPTAAKTVMLGLSWRSMKSQTNAAPIMNMQSDTISLRNQSPSGLIV</sequence>
<protein>
    <submittedName>
        <fullName evidence="1">Uncharacterized protein</fullName>
    </submittedName>
</protein>
<evidence type="ECO:0000313" key="2">
    <source>
        <dbReference type="Proteomes" id="UP001180020"/>
    </source>
</evidence>
<organism evidence="1 2">
    <name type="scientific">Acorus calamus</name>
    <name type="common">Sweet flag</name>
    <dbReference type="NCBI Taxonomy" id="4465"/>
    <lineage>
        <taxon>Eukaryota</taxon>
        <taxon>Viridiplantae</taxon>
        <taxon>Streptophyta</taxon>
        <taxon>Embryophyta</taxon>
        <taxon>Tracheophyta</taxon>
        <taxon>Spermatophyta</taxon>
        <taxon>Magnoliopsida</taxon>
        <taxon>Liliopsida</taxon>
        <taxon>Acoraceae</taxon>
        <taxon>Acorus</taxon>
    </lineage>
</organism>
<proteinExistence type="predicted"/>
<gene>
    <name evidence="1" type="ORF">QJS10_CPA03g01381</name>
</gene>
<comment type="caution">
    <text evidence="1">The sequence shown here is derived from an EMBL/GenBank/DDBJ whole genome shotgun (WGS) entry which is preliminary data.</text>
</comment>
<accession>A0AAV9F752</accession>
<dbReference type="Proteomes" id="UP001180020">
    <property type="component" value="Unassembled WGS sequence"/>
</dbReference>
<reference evidence="1" key="1">
    <citation type="journal article" date="2023" name="Nat. Commun.">
        <title>Diploid and tetraploid genomes of Acorus and the evolution of monocots.</title>
        <authorList>
            <person name="Ma L."/>
            <person name="Liu K.W."/>
            <person name="Li Z."/>
            <person name="Hsiao Y.Y."/>
            <person name="Qi Y."/>
            <person name="Fu T."/>
            <person name="Tang G.D."/>
            <person name="Zhang D."/>
            <person name="Sun W.H."/>
            <person name="Liu D.K."/>
            <person name="Li Y."/>
            <person name="Chen G.Z."/>
            <person name="Liu X.D."/>
            <person name="Liao X.Y."/>
            <person name="Jiang Y.T."/>
            <person name="Yu X."/>
            <person name="Hao Y."/>
            <person name="Huang J."/>
            <person name="Zhao X.W."/>
            <person name="Ke S."/>
            <person name="Chen Y.Y."/>
            <person name="Wu W.L."/>
            <person name="Hsu J.L."/>
            <person name="Lin Y.F."/>
            <person name="Huang M.D."/>
            <person name="Li C.Y."/>
            <person name="Huang L."/>
            <person name="Wang Z.W."/>
            <person name="Zhao X."/>
            <person name="Zhong W.Y."/>
            <person name="Peng D.H."/>
            <person name="Ahmad S."/>
            <person name="Lan S."/>
            <person name="Zhang J.S."/>
            <person name="Tsai W.C."/>
            <person name="Van de Peer Y."/>
            <person name="Liu Z.J."/>
        </authorList>
    </citation>
    <scope>NUCLEOTIDE SEQUENCE</scope>
    <source>
        <strain evidence="1">CP</strain>
    </source>
</reference>
<name>A0AAV9F752_ACOCL</name>
<keyword evidence="2" id="KW-1185">Reference proteome</keyword>
<dbReference type="AlphaFoldDB" id="A0AAV9F752"/>
<evidence type="ECO:0000313" key="1">
    <source>
        <dbReference type="EMBL" id="KAK1320790.1"/>
    </source>
</evidence>
<reference evidence="1" key="2">
    <citation type="submission" date="2023-06" db="EMBL/GenBank/DDBJ databases">
        <authorList>
            <person name="Ma L."/>
            <person name="Liu K.-W."/>
            <person name="Li Z."/>
            <person name="Hsiao Y.-Y."/>
            <person name="Qi Y."/>
            <person name="Fu T."/>
            <person name="Tang G."/>
            <person name="Zhang D."/>
            <person name="Sun W.-H."/>
            <person name="Liu D.-K."/>
            <person name="Li Y."/>
            <person name="Chen G.-Z."/>
            <person name="Liu X.-D."/>
            <person name="Liao X.-Y."/>
            <person name="Jiang Y.-T."/>
            <person name="Yu X."/>
            <person name="Hao Y."/>
            <person name="Huang J."/>
            <person name="Zhao X.-W."/>
            <person name="Ke S."/>
            <person name="Chen Y.-Y."/>
            <person name="Wu W.-L."/>
            <person name="Hsu J.-L."/>
            <person name="Lin Y.-F."/>
            <person name="Huang M.-D."/>
            <person name="Li C.-Y."/>
            <person name="Huang L."/>
            <person name="Wang Z.-W."/>
            <person name="Zhao X."/>
            <person name="Zhong W.-Y."/>
            <person name="Peng D.-H."/>
            <person name="Ahmad S."/>
            <person name="Lan S."/>
            <person name="Zhang J.-S."/>
            <person name="Tsai W.-C."/>
            <person name="Van De Peer Y."/>
            <person name="Liu Z.-J."/>
        </authorList>
    </citation>
    <scope>NUCLEOTIDE SEQUENCE</scope>
    <source>
        <strain evidence="1">CP</strain>
        <tissue evidence="1">Leaves</tissue>
    </source>
</reference>